<keyword evidence="2 9" id="KW-1003">Cell membrane</keyword>
<dbReference type="PROSITE" id="PS51779">
    <property type="entry name" value="POTRA"/>
    <property type="match status" value="1"/>
</dbReference>
<comment type="similarity">
    <text evidence="9">Belongs to the FtsQ/DivIB family. FtsQ subfamily.</text>
</comment>
<dbReference type="InterPro" id="IPR045335">
    <property type="entry name" value="FtsQ_C_sf"/>
</dbReference>
<keyword evidence="4 9" id="KW-0132">Cell division</keyword>
<dbReference type="AlphaFoldDB" id="A0A1T4M9F6"/>
<dbReference type="Gene3D" id="3.40.50.11690">
    <property type="entry name" value="Cell division protein FtsQ/DivIB"/>
    <property type="match status" value="1"/>
</dbReference>
<evidence type="ECO:0000256" key="8">
    <source>
        <dbReference type="ARBA" id="ARBA00023306"/>
    </source>
</evidence>
<evidence type="ECO:0000256" key="3">
    <source>
        <dbReference type="ARBA" id="ARBA00022519"/>
    </source>
</evidence>
<keyword evidence="8 9" id="KW-0131">Cell cycle</keyword>
<keyword evidence="5 9" id="KW-0812">Transmembrane</keyword>
<dbReference type="GO" id="GO:0043093">
    <property type="term" value="P:FtsZ-dependent cytokinesis"/>
    <property type="evidence" value="ECO:0007669"/>
    <property type="project" value="UniProtKB-UniRule"/>
</dbReference>
<comment type="function">
    <text evidence="9">Essential cell division protein.</text>
</comment>
<dbReference type="InterPro" id="IPR005548">
    <property type="entry name" value="Cell_div_FtsQ/DivIB_C"/>
</dbReference>
<sequence length="302" mass="33548">MSAVMPSLDFDADGRAGRIVRRVSMLGRRVASLSEGLSGWPAPRFMTIAAVMLGATGLYGMVIGGHTTTVVDSLAQPMGFALDTINVSGNRETTEIDVLQILWGTGSQSLVSLDPDAARQALEAMPWIEAAAVKKVYPDRVDITLTERQPFALWQRDRDLFIVDREGREIVPYAGSRFASLPLVVGRGAEKTAAELLDTLDALPGLKARTKAFIRVGDRRWDLRLDNGITIRLPEKDPVEAAAEVMRMDREEGLLERDILSVDMRVEDQMIIKLTPDAVVRRNARLKERDKLIKQRQKENKV</sequence>
<keyword evidence="7 9" id="KW-0472">Membrane</keyword>
<name>A0A1T4M9F6_9HYPH</name>
<dbReference type="HAMAP" id="MF_00911">
    <property type="entry name" value="FtsQ_subfam"/>
    <property type="match status" value="1"/>
</dbReference>
<feature type="domain" description="POTRA" evidence="10">
    <location>
        <begin position="80"/>
        <end position="148"/>
    </location>
</feature>
<evidence type="ECO:0000256" key="7">
    <source>
        <dbReference type="ARBA" id="ARBA00023136"/>
    </source>
</evidence>
<dbReference type="GO" id="GO:0032153">
    <property type="term" value="C:cell division site"/>
    <property type="evidence" value="ECO:0007669"/>
    <property type="project" value="UniProtKB-UniRule"/>
</dbReference>
<keyword evidence="12" id="KW-1185">Reference proteome</keyword>
<evidence type="ECO:0000313" key="12">
    <source>
        <dbReference type="Proteomes" id="UP000190135"/>
    </source>
</evidence>
<dbReference type="GO" id="GO:0005886">
    <property type="term" value="C:plasma membrane"/>
    <property type="evidence" value="ECO:0007669"/>
    <property type="project" value="UniProtKB-SubCell"/>
</dbReference>
<dbReference type="InterPro" id="IPR034746">
    <property type="entry name" value="POTRA"/>
</dbReference>
<gene>
    <name evidence="9" type="primary">ftsQ</name>
    <name evidence="11" type="ORF">SAMN05428963_10226</name>
</gene>
<organism evidence="11 12">
    <name type="scientific">Consotaella salsifontis</name>
    <dbReference type="NCBI Taxonomy" id="1365950"/>
    <lineage>
        <taxon>Bacteria</taxon>
        <taxon>Pseudomonadati</taxon>
        <taxon>Pseudomonadota</taxon>
        <taxon>Alphaproteobacteria</taxon>
        <taxon>Hyphomicrobiales</taxon>
        <taxon>Aurantimonadaceae</taxon>
        <taxon>Consotaella</taxon>
    </lineage>
</organism>
<dbReference type="Gene3D" id="3.10.20.310">
    <property type="entry name" value="membrane protein fhac"/>
    <property type="match status" value="1"/>
</dbReference>
<keyword evidence="3 9" id="KW-0997">Cell inner membrane</keyword>
<evidence type="ECO:0000256" key="5">
    <source>
        <dbReference type="ARBA" id="ARBA00022692"/>
    </source>
</evidence>
<dbReference type="PANTHER" id="PTHR35851">
    <property type="entry name" value="CELL DIVISION PROTEIN FTSQ"/>
    <property type="match status" value="1"/>
</dbReference>
<dbReference type="EMBL" id="FUXL01000002">
    <property type="protein sequence ID" value="SJZ63639.1"/>
    <property type="molecule type" value="Genomic_DNA"/>
</dbReference>
<evidence type="ECO:0000313" key="11">
    <source>
        <dbReference type="EMBL" id="SJZ63639.1"/>
    </source>
</evidence>
<comment type="subcellular location">
    <subcellularLocation>
        <location evidence="9">Cell inner membrane</location>
        <topology evidence="9">Single-pass type II membrane protein</topology>
    </subcellularLocation>
    <subcellularLocation>
        <location evidence="1">Membrane</location>
    </subcellularLocation>
    <text evidence="9">Localizes to the division septum.</text>
</comment>
<dbReference type="GO" id="GO:0090529">
    <property type="term" value="P:cell septum assembly"/>
    <property type="evidence" value="ECO:0007669"/>
    <property type="project" value="InterPro"/>
</dbReference>
<evidence type="ECO:0000256" key="6">
    <source>
        <dbReference type="ARBA" id="ARBA00022989"/>
    </source>
</evidence>
<evidence type="ECO:0000259" key="10">
    <source>
        <dbReference type="PROSITE" id="PS51779"/>
    </source>
</evidence>
<dbReference type="RefSeq" id="WP_245318734.1">
    <property type="nucleotide sequence ID" value="NZ_FUXL01000002.1"/>
</dbReference>
<evidence type="ECO:0000256" key="4">
    <source>
        <dbReference type="ARBA" id="ARBA00022618"/>
    </source>
</evidence>
<dbReference type="Proteomes" id="UP000190135">
    <property type="component" value="Unassembled WGS sequence"/>
</dbReference>
<keyword evidence="6 9" id="KW-1133">Transmembrane helix</keyword>
<dbReference type="Pfam" id="PF03799">
    <property type="entry name" value="FtsQ_DivIB_C"/>
    <property type="match status" value="1"/>
</dbReference>
<evidence type="ECO:0000256" key="2">
    <source>
        <dbReference type="ARBA" id="ARBA00022475"/>
    </source>
</evidence>
<accession>A0A1T4M9F6</accession>
<dbReference type="Pfam" id="PF08478">
    <property type="entry name" value="POTRA_1"/>
    <property type="match status" value="1"/>
</dbReference>
<dbReference type="InterPro" id="IPR026579">
    <property type="entry name" value="FtsQ"/>
</dbReference>
<proteinExistence type="inferred from homology"/>
<reference evidence="11 12" key="1">
    <citation type="submission" date="2017-02" db="EMBL/GenBank/DDBJ databases">
        <authorList>
            <person name="Peterson S.W."/>
        </authorList>
    </citation>
    <scope>NUCLEOTIDE SEQUENCE [LARGE SCALE GENOMIC DNA]</scope>
    <source>
        <strain evidence="11 12">USBA 369</strain>
    </source>
</reference>
<dbReference type="STRING" id="1365950.SAMN05428963_10226"/>
<protein>
    <recommendedName>
        <fullName evidence="9">Cell division protein FtsQ</fullName>
    </recommendedName>
</protein>
<dbReference type="InterPro" id="IPR013685">
    <property type="entry name" value="POTRA_FtsQ_type"/>
</dbReference>
<evidence type="ECO:0000256" key="9">
    <source>
        <dbReference type="HAMAP-Rule" id="MF_00911"/>
    </source>
</evidence>
<dbReference type="PANTHER" id="PTHR35851:SF1">
    <property type="entry name" value="CELL DIVISION PROTEIN FTSQ"/>
    <property type="match status" value="1"/>
</dbReference>
<evidence type="ECO:0000256" key="1">
    <source>
        <dbReference type="ARBA" id="ARBA00004370"/>
    </source>
</evidence>